<dbReference type="PANTHER" id="PTHR30290">
    <property type="entry name" value="PERIPLASMIC BINDING COMPONENT OF ABC TRANSPORTER"/>
    <property type="match status" value="1"/>
</dbReference>
<dbReference type="PANTHER" id="PTHR30290:SF65">
    <property type="entry name" value="MONOACYL PHOSPHATIDYLINOSITOL TETRAMANNOSIDE-BINDING PROTEIN LPQW-RELATED"/>
    <property type="match status" value="1"/>
</dbReference>
<accession>A0A9X1LNA0</accession>
<dbReference type="SUPFAM" id="SSF53850">
    <property type="entry name" value="Periplasmic binding protein-like II"/>
    <property type="match status" value="1"/>
</dbReference>
<feature type="chain" id="PRO_5040756559" description="Solute-binding protein family 5 domain-containing protein" evidence="1">
    <location>
        <begin position="26"/>
        <end position="558"/>
    </location>
</feature>
<evidence type="ECO:0000313" key="3">
    <source>
        <dbReference type="Proteomes" id="UP001139289"/>
    </source>
</evidence>
<dbReference type="Gene3D" id="3.90.76.10">
    <property type="entry name" value="Dipeptide-binding Protein, Domain 1"/>
    <property type="match status" value="1"/>
</dbReference>
<keyword evidence="1" id="KW-0732">Signal</keyword>
<dbReference type="GO" id="GO:0015833">
    <property type="term" value="P:peptide transport"/>
    <property type="evidence" value="ECO:0007669"/>
    <property type="project" value="TreeGrafter"/>
</dbReference>
<evidence type="ECO:0000256" key="1">
    <source>
        <dbReference type="SAM" id="SignalP"/>
    </source>
</evidence>
<dbReference type="Gene3D" id="3.40.190.10">
    <property type="entry name" value="Periplasmic binding protein-like II"/>
    <property type="match status" value="1"/>
</dbReference>
<name>A0A9X1LNA0_9MICO</name>
<dbReference type="AlphaFoldDB" id="A0A9X1LNA0"/>
<feature type="signal peptide" evidence="1">
    <location>
        <begin position="1"/>
        <end position="25"/>
    </location>
</feature>
<sequence length="558" mass="58247">MRGRRRVAALTALALAAGLTACAPAMPESVIPGTKVVVGWTGSLTSTNAAASPTSGNLDIAAMTRARFGDVIDGDFVADESFGTVTILEEEPFIVRYDLTEPAWSDSIPLDAADLLLGWAGAAGYFPPDEASVVDTPIPVVDEFARSIDVTFAQPVNDWQSIVTVPVPAHVLGERALGIDDPMEAKQAVITAIRTGDGSALEKMRTAWNEGFEIGEGPVADDLLLSSGPFMVDPDGADAEGAVALVPNSAFRGAVTPQVARIELTPPGDDPLAAVGDQLDVVQVRPVAANRDAVRELERKDFTVQMTNDGTLWSMLLPPHGVFSDVRARTSFIHSAPARDLMDAGAGDWATAYAPSTSMTAIPNSRAYDIVNEDSGFMQTLGAADADPAEERAAAGIPAGTRVCVLYDRRSEFATGAFAALRTAAAEAGWRVADCGSDDLSAALEKRDWDAVIMRAPIPRSPAQLAAQWGTGGASSITGQADPARDELIAQLAQTTDVYEAREIQAQIEATIVSAAVASPIAANPVVTITDRDVSGVSVRGGASAPLMSDAAQWAIVP</sequence>
<gene>
    <name evidence="2" type="ORF">KEC56_04305</name>
</gene>
<evidence type="ECO:0008006" key="4">
    <source>
        <dbReference type="Google" id="ProtNLM"/>
    </source>
</evidence>
<dbReference type="GO" id="GO:1904680">
    <property type="term" value="F:peptide transmembrane transporter activity"/>
    <property type="evidence" value="ECO:0007669"/>
    <property type="project" value="TreeGrafter"/>
</dbReference>
<dbReference type="EMBL" id="JAGTTM010000001">
    <property type="protein sequence ID" value="MCC2028748.1"/>
    <property type="molecule type" value="Genomic_DNA"/>
</dbReference>
<reference evidence="2" key="1">
    <citation type="submission" date="2021-04" db="EMBL/GenBank/DDBJ databases">
        <title>Microbacterium tenobrionis sp. nov. and Microbacterium allomyrinae sp. nov., isolated from larvae of Tenobrio molitor and Allomyrina dichotoma, respectively.</title>
        <authorList>
            <person name="Lee S.D."/>
        </authorList>
    </citation>
    <scope>NUCLEOTIDE SEQUENCE</scope>
    <source>
        <strain evidence="2">YMB-B2</strain>
    </source>
</reference>
<dbReference type="Proteomes" id="UP001139289">
    <property type="component" value="Unassembled WGS sequence"/>
</dbReference>
<dbReference type="PROSITE" id="PS51257">
    <property type="entry name" value="PROKAR_LIPOPROTEIN"/>
    <property type="match status" value="1"/>
</dbReference>
<protein>
    <recommendedName>
        <fullName evidence="4">Solute-binding protein family 5 domain-containing protein</fullName>
    </recommendedName>
</protein>
<comment type="caution">
    <text evidence="2">The sequence shown here is derived from an EMBL/GenBank/DDBJ whole genome shotgun (WGS) entry which is preliminary data.</text>
</comment>
<dbReference type="Gene3D" id="3.10.105.10">
    <property type="entry name" value="Dipeptide-binding Protein, Domain 3"/>
    <property type="match status" value="1"/>
</dbReference>
<proteinExistence type="predicted"/>
<evidence type="ECO:0000313" key="2">
    <source>
        <dbReference type="EMBL" id="MCC2028748.1"/>
    </source>
</evidence>
<keyword evidence="3" id="KW-1185">Reference proteome</keyword>
<dbReference type="InterPro" id="IPR039424">
    <property type="entry name" value="SBP_5"/>
</dbReference>
<organism evidence="2 3">
    <name type="scientific">Microbacterium tenebrionis</name>
    <dbReference type="NCBI Taxonomy" id="2830665"/>
    <lineage>
        <taxon>Bacteria</taxon>
        <taxon>Bacillati</taxon>
        <taxon>Actinomycetota</taxon>
        <taxon>Actinomycetes</taxon>
        <taxon>Micrococcales</taxon>
        <taxon>Microbacteriaceae</taxon>
        <taxon>Microbacterium</taxon>
    </lineage>
</organism>